<dbReference type="AlphaFoldDB" id="A0A5B7CTS0"/>
<name>A0A5B7CTS0_PORTR</name>
<organism evidence="1 2">
    <name type="scientific">Portunus trituberculatus</name>
    <name type="common">Swimming crab</name>
    <name type="synonym">Neptunus trituberculatus</name>
    <dbReference type="NCBI Taxonomy" id="210409"/>
    <lineage>
        <taxon>Eukaryota</taxon>
        <taxon>Metazoa</taxon>
        <taxon>Ecdysozoa</taxon>
        <taxon>Arthropoda</taxon>
        <taxon>Crustacea</taxon>
        <taxon>Multicrustacea</taxon>
        <taxon>Malacostraca</taxon>
        <taxon>Eumalacostraca</taxon>
        <taxon>Eucarida</taxon>
        <taxon>Decapoda</taxon>
        <taxon>Pleocyemata</taxon>
        <taxon>Brachyura</taxon>
        <taxon>Eubrachyura</taxon>
        <taxon>Portunoidea</taxon>
        <taxon>Portunidae</taxon>
        <taxon>Portuninae</taxon>
        <taxon>Portunus</taxon>
    </lineage>
</organism>
<protein>
    <submittedName>
        <fullName evidence="1">Uncharacterized protein</fullName>
    </submittedName>
</protein>
<evidence type="ECO:0000313" key="1">
    <source>
        <dbReference type="EMBL" id="MPC12548.1"/>
    </source>
</evidence>
<keyword evidence="2" id="KW-1185">Reference proteome</keyword>
<sequence length="74" mass="7781">MPSRSSWSSTECFKLQVTVRSAECGEGSLCSGKGACYTKRDMLVSHPGRWRASLTCPASRADLSGGASPSLPAD</sequence>
<dbReference type="EMBL" id="VSRR010000221">
    <property type="protein sequence ID" value="MPC12548.1"/>
    <property type="molecule type" value="Genomic_DNA"/>
</dbReference>
<comment type="caution">
    <text evidence="1">The sequence shown here is derived from an EMBL/GenBank/DDBJ whole genome shotgun (WGS) entry which is preliminary data.</text>
</comment>
<gene>
    <name evidence="1" type="ORF">E2C01_005247</name>
</gene>
<proteinExistence type="predicted"/>
<dbReference type="Proteomes" id="UP000324222">
    <property type="component" value="Unassembled WGS sequence"/>
</dbReference>
<reference evidence="1 2" key="1">
    <citation type="submission" date="2019-05" db="EMBL/GenBank/DDBJ databases">
        <title>Another draft genome of Portunus trituberculatus and its Hox gene families provides insights of decapod evolution.</title>
        <authorList>
            <person name="Jeong J.-H."/>
            <person name="Song I."/>
            <person name="Kim S."/>
            <person name="Choi T."/>
            <person name="Kim D."/>
            <person name="Ryu S."/>
            <person name="Kim W."/>
        </authorList>
    </citation>
    <scope>NUCLEOTIDE SEQUENCE [LARGE SCALE GENOMIC DNA]</scope>
    <source>
        <tissue evidence="1">Muscle</tissue>
    </source>
</reference>
<accession>A0A5B7CTS0</accession>
<evidence type="ECO:0000313" key="2">
    <source>
        <dbReference type="Proteomes" id="UP000324222"/>
    </source>
</evidence>
<dbReference type="OrthoDB" id="283575at2759"/>